<sequence length="281" mass="32371">MDTMNHEPFWSLGFFELWNPIMVIILLMLGWLYVKSVLSKEGKLSKSKTFFLVSGLVLFYIAEGSPLHAFGHHYLFTAHMMCMSIAYFMVPPLILLGLHTWMVDPLLNMTFIRKTLKFFSNPILGVLSFNLLLSFYHIPVIFNFIMSQGWRMTLANVILIIFSFIMWWLVFPPTERNTRVLTQFQKLGYVFAASVVLTPACAMIMFSNHVMYNTIAHEPQVISFLPALQDQNSGGVIMKIMQEIVFVCVLAHVVYSWAKSERDPEQDDLNPKSNNIDLLQP</sequence>
<dbReference type="RefSeq" id="WP_188496212.1">
    <property type="nucleotide sequence ID" value="NZ_BMFV01000004.1"/>
</dbReference>
<proteinExistence type="predicted"/>
<dbReference type="AlphaFoldDB" id="A0A8J3EL34"/>
<evidence type="ECO:0000256" key="6">
    <source>
        <dbReference type="SAM" id="Phobius"/>
    </source>
</evidence>
<keyword evidence="8" id="KW-1185">Reference proteome</keyword>
<reference evidence="7" key="2">
    <citation type="submission" date="2020-09" db="EMBL/GenBank/DDBJ databases">
        <authorList>
            <person name="Sun Q."/>
            <person name="Zhou Y."/>
        </authorList>
    </citation>
    <scope>NUCLEOTIDE SEQUENCE</scope>
    <source>
        <strain evidence="7">CGMCC 1.12777</strain>
    </source>
</reference>
<feature type="transmembrane region" description="Helical" evidence="6">
    <location>
        <begin position="118"/>
        <end position="138"/>
    </location>
</feature>
<feature type="transmembrane region" description="Helical" evidence="6">
    <location>
        <begin position="187"/>
        <end position="206"/>
    </location>
</feature>
<feature type="transmembrane region" description="Helical" evidence="6">
    <location>
        <begin position="50"/>
        <end position="70"/>
    </location>
</feature>
<evidence type="ECO:0000256" key="2">
    <source>
        <dbReference type="ARBA" id="ARBA00022475"/>
    </source>
</evidence>
<keyword evidence="3 6" id="KW-0812">Transmembrane</keyword>
<comment type="caution">
    <text evidence="7">The sequence shown here is derived from an EMBL/GenBank/DDBJ whole genome shotgun (WGS) entry which is preliminary data.</text>
</comment>
<reference evidence="7" key="1">
    <citation type="journal article" date="2014" name="Int. J. Syst. Evol. Microbiol.">
        <title>Complete genome sequence of Corynebacterium casei LMG S-19264T (=DSM 44701T), isolated from a smear-ripened cheese.</title>
        <authorList>
            <consortium name="US DOE Joint Genome Institute (JGI-PGF)"/>
            <person name="Walter F."/>
            <person name="Albersmeier A."/>
            <person name="Kalinowski J."/>
            <person name="Ruckert C."/>
        </authorList>
    </citation>
    <scope>NUCLEOTIDE SEQUENCE</scope>
    <source>
        <strain evidence="7">CGMCC 1.12777</strain>
    </source>
</reference>
<dbReference type="Pfam" id="PF09678">
    <property type="entry name" value="Caa3_CtaG"/>
    <property type="match status" value="1"/>
</dbReference>
<feature type="transmembrane region" description="Helical" evidence="6">
    <location>
        <begin position="150"/>
        <end position="171"/>
    </location>
</feature>
<evidence type="ECO:0000313" key="7">
    <source>
        <dbReference type="EMBL" id="GGH77373.1"/>
    </source>
</evidence>
<gene>
    <name evidence="7" type="primary">ctaG</name>
    <name evidence="7" type="ORF">GCM10007096_09180</name>
</gene>
<protein>
    <submittedName>
        <fullName evidence="7">Cytochrome c oxidase assembly factor CtaG</fullName>
    </submittedName>
</protein>
<evidence type="ECO:0000256" key="1">
    <source>
        <dbReference type="ARBA" id="ARBA00004651"/>
    </source>
</evidence>
<dbReference type="GO" id="GO:0005886">
    <property type="term" value="C:plasma membrane"/>
    <property type="evidence" value="ECO:0007669"/>
    <property type="project" value="UniProtKB-SubCell"/>
</dbReference>
<dbReference type="InterPro" id="IPR019108">
    <property type="entry name" value="Caa3_assmbl_CtaG-rel"/>
</dbReference>
<keyword evidence="2" id="KW-1003">Cell membrane</keyword>
<keyword evidence="4 6" id="KW-1133">Transmembrane helix</keyword>
<evidence type="ECO:0000256" key="4">
    <source>
        <dbReference type="ARBA" id="ARBA00022989"/>
    </source>
</evidence>
<dbReference type="Proteomes" id="UP000656813">
    <property type="component" value="Unassembled WGS sequence"/>
</dbReference>
<keyword evidence="5 6" id="KW-0472">Membrane</keyword>
<name>A0A8J3EL34_9BACL</name>
<evidence type="ECO:0000256" key="3">
    <source>
        <dbReference type="ARBA" id="ARBA00022692"/>
    </source>
</evidence>
<feature type="transmembrane region" description="Helical" evidence="6">
    <location>
        <begin position="76"/>
        <end position="98"/>
    </location>
</feature>
<accession>A0A8J3EL34</accession>
<evidence type="ECO:0000256" key="5">
    <source>
        <dbReference type="ARBA" id="ARBA00023136"/>
    </source>
</evidence>
<feature type="transmembrane region" description="Helical" evidence="6">
    <location>
        <begin position="20"/>
        <end position="38"/>
    </location>
</feature>
<dbReference type="EMBL" id="BMFV01000004">
    <property type="protein sequence ID" value="GGH77373.1"/>
    <property type="molecule type" value="Genomic_DNA"/>
</dbReference>
<comment type="subcellular location">
    <subcellularLocation>
        <location evidence="1">Cell membrane</location>
        <topology evidence="1">Multi-pass membrane protein</topology>
    </subcellularLocation>
</comment>
<organism evidence="7 8">
    <name type="scientific">Pullulanibacillus pueri</name>
    <dbReference type="NCBI Taxonomy" id="1437324"/>
    <lineage>
        <taxon>Bacteria</taxon>
        <taxon>Bacillati</taxon>
        <taxon>Bacillota</taxon>
        <taxon>Bacilli</taxon>
        <taxon>Bacillales</taxon>
        <taxon>Sporolactobacillaceae</taxon>
        <taxon>Pullulanibacillus</taxon>
    </lineage>
</organism>
<evidence type="ECO:0000313" key="8">
    <source>
        <dbReference type="Proteomes" id="UP000656813"/>
    </source>
</evidence>